<feature type="signal peptide" evidence="1">
    <location>
        <begin position="1"/>
        <end position="35"/>
    </location>
</feature>
<dbReference type="Proteomes" id="UP000325849">
    <property type="component" value="Unassembled WGS sequence"/>
</dbReference>
<gene>
    <name evidence="2" type="ORF">FNH09_34825</name>
</gene>
<keyword evidence="3" id="KW-1185">Reference proteome</keyword>
<keyword evidence="1" id="KW-0732">Signal</keyword>
<dbReference type="RefSeq" id="WP_152893884.1">
    <property type="nucleotide sequence ID" value="NZ_VJZD01000205.1"/>
</dbReference>
<organism evidence="2 3">
    <name type="scientific">Streptomyces adustus</name>
    <dbReference type="NCBI Taxonomy" id="1609272"/>
    <lineage>
        <taxon>Bacteria</taxon>
        <taxon>Bacillati</taxon>
        <taxon>Actinomycetota</taxon>
        <taxon>Actinomycetes</taxon>
        <taxon>Kitasatosporales</taxon>
        <taxon>Streptomycetaceae</taxon>
        <taxon>Streptomyces</taxon>
    </lineage>
</organism>
<feature type="chain" id="PRO_5024824500" evidence="1">
    <location>
        <begin position="36"/>
        <end position="204"/>
    </location>
</feature>
<name>A0A5N8VLS0_9ACTN</name>
<proteinExistence type="predicted"/>
<protein>
    <submittedName>
        <fullName evidence="2">Uncharacterized protein</fullName>
    </submittedName>
</protein>
<reference evidence="2 3" key="1">
    <citation type="submission" date="2019-07" db="EMBL/GenBank/DDBJ databases">
        <title>New species of Amycolatopsis and Streptomyces.</title>
        <authorList>
            <person name="Duangmal K."/>
            <person name="Teo W.F.A."/>
            <person name="Lipun K."/>
        </authorList>
    </citation>
    <scope>NUCLEOTIDE SEQUENCE [LARGE SCALE GENOMIC DNA]</scope>
    <source>
        <strain evidence="2 3">NBRC 109810</strain>
    </source>
</reference>
<comment type="caution">
    <text evidence="2">The sequence shown here is derived from an EMBL/GenBank/DDBJ whole genome shotgun (WGS) entry which is preliminary data.</text>
</comment>
<evidence type="ECO:0000313" key="3">
    <source>
        <dbReference type="Proteomes" id="UP000325849"/>
    </source>
</evidence>
<dbReference type="EMBL" id="VJZD01000205">
    <property type="protein sequence ID" value="MPY36213.1"/>
    <property type="molecule type" value="Genomic_DNA"/>
</dbReference>
<evidence type="ECO:0000313" key="2">
    <source>
        <dbReference type="EMBL" id="MPY36213.1"/>
    </source>
</evidence>
<evidence type="ECO:0000256" key="1">
    <source>
        <dbReference type="SAM" id="SignalP"/>
    </source>
</evidence>
<dbReference type="OrthoDB" id="3686068at2"/>
<sequence length="204" mass="21249">MHGNTLGRRRVRRIAAITAGLALGLGLGAAAQASAAGQPVAGKAAHSASSTARSGSDGTILTGRQMARVLKSLLPKGGKISDEFNQDGYAQLVWDDGHGKSMIGVNAQLDMGDVVAGHMHCEGEYLECQALTLADGTLVMRAKRASEKGGSAVVWLVDTLHPDGRRVVVQEVNAATEGGPVTRPRPPLTLEKLQSIALDPRWAG</sequence>
<dbReference type="AlphaFoldDB" id="A0A5N8VLS0"/>
<accession>A0A5N8VLS0</accession>